<dbReference type="EMBL" id="JABFTP020000021">
    <property type="protein sequence ID" value="KAL3270014.1"/>
    <property type="molecule type" value="Genomic_DNA"/>
</dbReference>
<evidence type="ECO:0000313" key="1">
    <source>
        <dbReference type="EMBL" id="KAL3270014.1"/>
    </source>
</evidence>
<gene>
    <name evidence="1" type="ORF">HHI36_009071</name>
</gene>
<dbReference type="Proteomes" id="UP001516400">
    <property type="component" value="Unassembled WGS sequence"/>
</dbReference>
<comment type="caution">
    <text evidence="1">The sequence shown here is derived from an EMBL/GenBank/DDBJ whole genome shotgun (WGS) entry which is preliminary data.</text>
</comment>
<dbReference type="AlphaFoldDB" id="A0ABD2MUE0"/>
<reference evidence="1 2" key="1">
    <citation type="journal article" date="2021" name="BMC Biol.">
        <title>Horizontally acquired antibacterial genes associated with adaptive radiation of ladybird beetles.</title>
        <authorList>
            <person name="Li H.S."/>
            <person name="Tang X.F."/>
            <person name="Huang Y.H."/>
            <person name="Xu Z.Y."/>
            <person name="Chen M.L."/>
            <person name="Du X.Y."/>
            <person name="Qiu B.Y."/>
            <person name="Chen P.T."/>
            <person name="Zhang W."/>
            <person name="Slipinski A."/>
            <person name="Escalona H.E."/>
            <person name="Waterhouse R.M."/>
            <person name="Zwick A."/>
            <person name="Pang H."/>
        </authorList>
    </citation>
    <scope>NUCLEOTIDE SEQUENCE [LARGE SCALE GENOMIC DNA]</scope>
    <source>
        <strain evidence="1">SYSU2018</strain>
    </source>
</reference>
<evidence type="ECO:0000313" key="2">
    <source>
        <dbReference type="Proteomes" id="UP001516400"/>
    </source>
</evidence>
<name>A0ABD2MUE0_9CUCU</name>
<keyword evidence="2" id="KW-1185">Reference proteome</keyword>
<protein>
    <submittedName>
        <fullName evidence="1">Uncharacterized protein</fullName>
    </submittedName>
</protein>
<proteinExistence type="predicted"/>
<sequence>MGSQSSLTLNRDDTIPKIVISNDVARKIHRKRKIRNKLRRFFSRNFRFVNARVCGRADIERGRIESNSQASIWHEATLDPIVNPTEDCLARLPPTVLGSDHVNINGVMDAFSGQKHVNNKSLHGEMEESQSIASPNEVPYHNSRTNNKKTRIGIIGDPYAQKFRSVLGLVIDESCYRLESFIKGNMDTSDIAKNLFAQITDLNEKDFVIFMFTTKYVGNHAALRYSLRNLVSVSRVTNLIVMVEQEAKHDQPILRDIERYMENFRAHTVNFSLQCF</sequence>
<organism evidence="1 2">
    <name type="scientific">Cryptolaemus montrouzieri</name>
    <dbReference type="NCBI Taxonomy" id="559131"/>
    <lineage>
        <taxon>Eukaryota</taxon>
        <taxon>Metazoa</taxon>
        <taxon>Ecdysozoa</taxon>
        <taxon>Arthropoda</taxon>
        <taxon>Hexapoda</taxon>
        <taxon>Insecta</taxon>
        <taxon>Pterygota</taxon>
        <taxon>Neoptera</taxon>
        <taxon>Endopterygota</taxon>
        <taxon>Coleoptera</taxon>
        <taxon>Polyphaga</taxon>
        <taxon>Cucujiformia</taxon>
        <taxon>Coccinelloidea</taxon>
        <taxon>Coccinellidae</taxon>
        <taxon>Scymninae</taxon>
        <taxon>Scymnini</taxon>
        <taxon>Cryptolaemus</taxon>
    </lineage>
</organism>
<accession>A0ABD2MUE0</accession>